<dbReference type="RefSeq" id="WP_075073232.1">
    <property type="nucleotide sequence ID" value="NZ_DF967972.1"/>
</dbReference>
<accession>A0A0S7B8U0</accession>
<feature type="domain" description="Glycosyltransferase subfamily 4-like N-terminal" evidence="3">
    <location>
        <begin position="21"/>
        <end position="173"/>
    </location>
</feature>
<proteinExistence type="predicted"/>
<dbReference type="STRING" id="360412.LARV_01694"/>
<dbReference type="PANTHER" id="PTHR12526">
    <property type="entry name" value="GLYCOSYLTRANSFERASE"/>
    <property type="match status" value="1"/>
</dbReference>
<dbReference type="SUPFAM" id="SSF53756">
    <property type="entry name" value="UDP-Glycosyltransferase/glycogen phosphorylase"/>
    <property type="match status" value="1"/>
</dbReference>
<dbReference type="Pfam" id="PF13692">
    <property type="entry name" value="Glyco_trans_1_4"/>
    <property type="match status" value="1"/>
</dbReference>
<dbReference type="CDD" id="cd03801">
    <property type="entry name" value="GT4_PimA-like"/>
    <property type="match status" value="1"/>
</dbReference>
<evidence type="ECO:0000256" key="1">
    <source>
        <dbReference type="ARBA" id="ARBA00022676"/>
    </source>
</evidence>
<dbReference type="EMBL" id="DF967972">
    <property type="protein sequence ID" value="GAP13935.1"/>
    <property type="molecule type" value="Genomic_DNA"/>
</dbReference>
<gene>
    <name evidence="4" type="ORF">LARV_01694</name>
</gene>
<organism evidence="4">
    <name type="scientific">Longilinea arvoryzae</name>
    <dbReference type="NCBI Taxonomy" id="360412"/>
    <lineage>
        <taxon>Bacteria</taxon>
        <taxon>Bacillati</taxon>
        <taxon>Chloroflexota</taxon>
        <taxon>Anaerolineae</taxon>
        <taxon>Anaerolineales</taxon>
        <taxon>Anaerolineaceae</taxon>
        <taxon>Longilinea</taxon>
    </lineage>
</organism>
<evidence type="ECO:0000256" key="2">
    <source>
        <dbReference type="ARBA" id="ARBA00022679"/>
    </source>
</evidence>
<evidence type="ECO:0000259" key="3">
    <source>
        <dbReference type="Pfam" id="PF13439"/>
    </source>
</evidence>
<dbReference type="Gene3D" id="3.40.50.2000">
    <property type="entry name" value="Glycogen Phosphorylase B"/>
    <property type="match status" value="2"/>
</dbReference>
<protein>
    <submittedName>
        <fullName evidence="4">Glycosyltransferase</fullName>
    </submittedName>
</protein>
<dbReference type="PANTHER" id="PTHR12526:SF510">
    <property type="entry name" value="D-INOSITOL 3-PHOSPHATE GLYCOSYLTRANSFERASE"/>
    <property type="match status" value="1"/>
</dbReference>
<evidence type="ECO:0000313" key="4">
    <source>
        <dbReference type="EMBL" id="GAP13935.1"/>
    </source>
</evidence>
<name>A0A0S7B8U0_9CHLR</name>
<keyword evidence="2 4" id="KW-0808">Transferase</keyword>
<dbReference type="InterPro" id="IPR028098">
    <property type="entry name" value="Glyco_trans_4-like_N"/>
</dbReference>
<keyword evidence="5" id="KW-1185">Reference proteome</keyword>
<dbReference type="OrthoDB" id="9816564at2"/>
<dbReference type="GO" id="GO:0016757">
    <property type="term" value="F:glycosyltransferase activity"/>
    <property type="evidence" value="ECO:0007669"/>
    <property type="project" value="UniProtKB-KW"/>
</dbReference>
<dbReference type="AlphaFoldDB" id="A0A0S7B8U0"/>
<reference evidence="4" key="1">
    <citation type="submission" date="2015-07" db="EMBL/GenBank/DDBJ databases">
        <title>Draft Genome Sequences of Anaerolinea thermolimosa IMO-1, Bellilinea caldifistulae GOMI-1, Leptolinea tardivitalis YMTK-2, Levilinea saccharolytica KIBI-1,Longilinea arvoryzae KOME-1, Previously Described as Members of the Anaerolineaceae (Chloroflexi).</title>
        <authorList>
            <person name="Sekiguchi Y."/>
            <person name="Ohashi A."/>
            <person name="Matsuura N."/>
            <person name="Tourlousse M.D."/>
        </authorList>
    </citation>
    <scope>NUCLEOTIDE SEQUENCE [LARGE SCALE GENOMIC DNA]</scope>
    <source>
        <strain evidence="4">KOME-1</strain>
    </source>
</reference>
<keyword evidence="1" id="KW-0328">Glycosyltransferase</keyword>
<dbReference type="Proteomes" id="UP000055060">
    <property type="component" value="Unassembled WGS sequence"/>
</dbReference>
<evidence type="ECO:0000313" key="5">
    <source>
        <dbReference type="Proteomes" id="UP000055060"/>
    </source>
</evidence>
<dbReference type="Pfam" id="PF13439">
    <property type="entry name" value="Glyco_transf_4"/>
    <property type="match status" value="1"/>
</dbReference>
<sequence>MRIAAIATSRVPSTTANSIQVVKACHGLVQLGYEVCLYVPGERTTPWPKLASHYGLETPFSITWLRTQKIWRRYDFALKAVENARAWNAWMVYTWTPQAALMAQMRGFPVILEMHDRPTGKMGPWLFRRWLKTPGRKRLMVITQALRDLLERDYASSMNGLNIQVAPNAVDLEHYSHLPEPAAARQQLGLPEGPTAVYSGHFYAGRGIDLLLGLAKAFPQVHFLWVGGRPEDVQEWKARLSELGVGNVTLTGFIEQRRLPLYQAAGDILLMPYERQIAGSSGGNSAEICSPMKMFDYLATGRPILSSDLPVLHEVLNERNAIFCQAEDLDSWEKALQGLLNDPLRRQALGDQARNYARMHTWRNRAEQAIADLLD</sequence>